<reference evidence="1" key="1">
    <citation type="submission" date="2023-07" db="EMBL/GenBank/DDBJ databases">
        <authorList>
            <consortium name="CYATHOMIX"/>
        </authorList>
    </citation>
    <scope>NUCLEOTIDE SEQUENCE</scope>
    <source>
        <strain evidence="1">N/A</strain>
    </source>
</reference>
<sequence>MIDCPVPRTVLDFQLELHKSLLQAQAVWRLIDAKCSLATSILEKGVHQGRLFKNKLRKTYSVQNQIEVNAALVKVFFSFSLDPGVSELIGLFRLFRKYVLAKVYLSQDEKDFQESQADYNFGEVPRTST</sequence>
<accession>A0AA36MDQ2</accession>
<protein>
    <submittedName>
        <fullName evidence="1">Uncharacterized protein</fullName>
    </submittedName>
</protein>
<evidence type="ECO:0000313" key="1">
    <source>
        <dbReference type="EMBL" id="CAJ0608586.1"/>
    </source>
</evidence>
<dbReference type="EMBL" id="CATQJL010000316">
    <property type="protein sequence ID" value="CAJ0608586.1"/>
    <property type="molecule type" value="Genomic_DNA"/>
</dbReference>
<dbReference type="Proteomes" id="UP001176961">
    <property type="component" value="Unassembled WGS sequence"/>
</dbReference>
<name>A0AA36MDQ2_CYLNA</name>
<gene>
    <name evidence="1" type="ORF">CYNAS_LOCUS20569</name>
</gene>
<comment type="caution">
    <text evidence="1">The sequence shown here is derived from an EMBL/GenBank/DDBJ whole genome shotgun (WGS) entry which is preliminary data.</text>
</comment>
<keyword evidence="2" id="KW-1185">Reference proteome</keyword>
<proteinExistence type="predicted"/>
<evidence type="ECO:0000313" key="2">
    <source>
        <dbReference type="Proteomes" id="UP001176961"/>
    </source>
</evidence>
<organism evidence="1 2">
    <name type="scientific">Cylicocyclus nassatus</name>
    <name type="common">Nematode worm</name>
    <dbReference type="NCBI Taxonomy" id="53992"/>
    <lineage>
        <taxon>Eukaryota</taxon>
        <taxon>Metazoa</taxon>
        <taxon>Ecdysozoa</taxon>
        <taxon>Nematoda</taxon>
        <taxon>Chromadorea</taxon>
        <taxon>Rhabditida</taxon>
        <taxon>Rhabditina</taxon>
        <taxon>Rhabditomorpha</taxon>
        <taxon>Strongyloidea</taxon>
        <taxon>Strongylidae</taxon>
        <taxon>Cylicocyclus</taxon>
    </lineage>
</organism>
<dbReference type="AlphaFoldDB" id="A0AA36MDQ2"/>